<sequence length="864" mass="95254">MEHKKGIEPLPASTRSKIRSTQILTSLPQIVSELIQNSLDAGVRHVDVGVDCEGWTCWVRDDGTGMGKDALAGIEGRYVTSKAYDPDSLNVLSTFGFRGEALASAADLCCLEISSRTAVSRETWSVILKGGQTLYSGVAVRWRRETPGTVVCVRDAFYNLPVRRRSHPSPGRTLELIKQEIETYALVFPGVAFSLENTNAVRNSGLVVKVPKTPSSLCTFRHLFGKALVQHVDEINLSANGITLEGFLSLDGAPSKAYQYIYVNKHPIDVGDLHRFIDAKFTASTFAKHAYDETGETSLRPTSRRSPRKTEKKPVYVLNLTVPPREVDNCLEPAKGNLHFQNKDTIIALLSNAIQSFLSRNGFSNVRDGSTRNSAFPSPRKRRKTNIDDSGYISDEEVVDGGGLELQRTATPLFIRQDGRDKVPDEFIWTDPTTGRGFVVNDRTGNSRACENAILGGGDEVRDVKFRTPNSRITFPLSKEASGAGKSVMPEWIQEALEANDVYTQTERKIPSISISDSTPWLNIQDASGRKNPSHGCQSSRYFPSGQHNPMTYAMTIGGSSSHRYRKEDLRNAHVINQVDRKFIACLINDTGQIEGGGRSGRALVLIDQHAADERIRVERFLKTLCSGFLYSQNGGQDKTRMVETRVLSPNIPILLTRHEAIQLARSPQVQRALCFWGFGFCGLDEVGSESEPDSDESGYRQIMVETIPDVVGNKLLVGDELRDLVKGSLSNPDLSGDPAVEDSTPESDENSFVWLKALRWCPRELMDLINSKACRGAIMFNDALSVTQCERLVLQLADTAFPFQCAHGRSVGLFSHAALLLCNTGVYCRPSLVPLTDISRDVTGAKGGPLSWSQLEHSESNLH</sequence>
<proteinExistence type="inferred from homology"/>
<dbReference type="SMART" id="SM01340">
    <property type="entry name" value="DNA_mis_repair"/>
    <property type="match status" value="1"/>
</dbReference>
<evidence type="ECO:0008006" key="8">
    <source>
        <dbReference type="Google" id="ProtNLM"/>
    </source>
</evidence>
<dbReference type="InterPro" id="IPR020568">
    <property type="entry name" value="Ribosomal_Su5_D2-typ_SF"/>
</dbReference>
<evidence type="ECO:0000256" key="3">
    <source>
        <dbReference type="SAM" id="MobiDB-lite"/>
    </source>
</evidence>
<feature type="region of interest" description="Disordered" evidence="3">
    <location>
        <begin position="369"/>
        <end position="388"/>
    </location>
</feature>
<dbReference type="Pfam" id="PF01119">
    <property type="entry name" value="DNA_mis_repair"/>
    <property type="match status" value="1"/>
</dbReference>
<evidence type="ECO:0000259" key="4">
    <source>
        <dbReference type="SMART" id="SM00853"/>
    </source>
</evidence>
<dbReference type="InterPro" id="IPR014790">
    <property type="entry name" value="MutL_C"/>
</dbReference>
<dbReference type="GO" id="GO:0030983">
    <property type="term" value="F:mismatched DNA binding"/>
    <property type="evidence" value="ECO:0007669"/>
    <property type="project" value="InterPro"/>
</dbReference>
<dbReference type="GO" id="GO:0005524">
    <property type="term" value="F:ATP binding"/>
    <property type="evidence" value="ECO:0007669"/>
    <property type="project" value="InterPro"/>
</dbReference>
<dbReference type="GO" id="GO:0016887">
    <property type="term" value="F:ATP hydrolysis activity"/>
    <property type="evidence" value="ECO:0007669"/>
    <property type="project" value="InterPro"/>
</dbReference>
<feature type="domain" description="MutL C-terminal dimerisation" evidence="4">
    <location>
        <begin position="575"/>
        <end position="785"/>
    </location>
</feature>
<dbReference type="GO" id="GO:0006298">
    <property type="term" value="P:mismatch repair"/>
    <property type="evidence" value="ECO:0007669"/>
    <property type="project" value="InterPro"/>
</dbReference>
<name>A0A2H3BJU8_9AGAR</name>
<dbReference type="SUPFAM" id="SSF55874">
    <property type="entry name" value="ATPase domain of HSP90 chaperone/DNA topoisomerase II/histidine kinase"/>
    <property type="match status" value="1"/>
</dbReference>
<dbReference type="Proteomes" id="UP000218334">
    <property type="component" value="Unassembled WGS sequence"/>
</dbReference>
<evidence type="ECO:0000256" key="2">
    <source>
        <dbReference type="ARBA" id="ARBA00022763"/>
    </source>
</evidence>
<dbReference type="InterPro" id="IPR037198">
    <property type="entry name" value="MutL_C_sf"/>
</dbReference>
<dbReference type="Gene3D" id="3.30.230.10">
    <property type="match status" value="1"/>
</dbReference>
<dbReference type="SUPFAM" id="SSF54211">
    <property type="entry name" value="Ribosomal protein S5 domain 2-like"/>
    <property type="match status" value="1"/>
</dbReference>
<dbReference type="InterPro" id="IPR014721">
    <property type="entry name" value="Ribsml_uS5_D2-typ_fold_subgr"/>
</dbReference>
<dbReference type="GO" id="GO:0140664">
    <property type="term" value="F:ATP-dependent DNA damage sensor activity"/>
    <property type="evidence" value="ECO:0007669"/>
    <property type="project" value="InterPro"/>
</dbReference>
<evidence type="ECO:0000259" key="5">
    <source>
        <dbReference type="SMART" id="SM01340"/>
    </source>
</evidence>
<evidence type="ECO:0000313" key="6">
    <source>
        <dbReference type="EMBL" id="PBK69950.1"/>
    </source>
</evidence>
<dbReference type="EMBL" id="KZ293428">
    <property type="protein sequence ID" value="PBK69950.1"/>
    <property type="molecule type" value="Genomic_DNA"/>
</dbReference>
<dbReference type="Pfam" id="PF13589">
    <property type="entry name" value="HATPase_c_3"/>
    <property type="match status" value="1"/>
</dbReference>
<dbReference type="PANTHER" id="PTHR10073:SF47">
    <property type="entry name" value="DNA MISMATCH REPAIR PROTEIN MLH3"/>
    <property type="match status" value="1"/>
</dbReference>
<feature type="region of interest" description="Disordered" evidence="3">
    <location>
        <begin position="292"/>
        <end position="312"/>
    </location>
</feature>
<protein>
    <recommendedName>
        <fullName evidence="8">MutL C-terminal dimerisation domain-containing protein</fullName>
    </recommendedName>
</protein>
<comment type="similarity">
    <text evidence="1">Belongs to the DNA mismatch repair MutL/HexB family.</text>
</comment>
<dbReference type="STRING" id="1076256.A0A2H3BJU8"/>
<organism evidence="6 7">
    <name type="scientific">Armillaria solidipes</name>
    <dbReference type="NCBI Taxonomy" id="1076256"/>
    <lineage>
        <taxon>Eukaryota</taxon>
        <taxon>Fungi</taxon>
        <taxon>Dikarya</taxon>
        <taxon>Basidiomycota</taxon>
        <taxon>Agaricomycotina</taxon>
        <taxon>Agaricomycetes</taxon>
        <taxon>Agaricomycetidae</taxon>
        <taxon>Agaricales</taxon>
        <taxon>Marasmiineae</taxon>
        <taxon>Physalacriaceae</taxon>
        <taxon>Armillaria</taxon>
    </lineage>
</organism>
<keyword evidence="2" id="KW-0227">DNA damage</keyword>
<evidence type="ECO:0000313" key="7">
    <source>
        <dbReference type="Proteomes" id="UP000218334"/>
    </source>
</evidence>
<dbReference type="InterPro" id="IPR042120">
    <property type="entry name" value="MutL_C_dimsub"/>
</dbReference>
<dbReference type="InterPro" id="IPR038973">
    <property type="entry name" value="MutL/Mlh/Pms-like"/>
</dbReference>
<dbReference type="GO" id="GO:0032300">
    <property type="term" value="C:mismatch repair complex"/>
    <property type="evidence" value="ECO:0007669"/>
    <property type="project" value="InterPro"/>
</dbReference>
<keyword evidence="7" id="KW-1185">Reference proteome</keyword>
<accession>A0A2H3BJU8</accession>
<dbReference type="AlphaFoldDB" id="A0A2H3BJU8"/>
<gene>
    <name evidence="6" type="ORF">ARMSODRAFT_956767</name>
</gene>
<evidence type="ECO:0000256" key="1">
    <source>
        <dbReference type="ARBA" id="ARBA00006082"/>
    </source>
</evidence>
<feature type="domain" description="DNA mismatch repair protein S5" evidence="5">
    <location>
        <begin position="220"/>
        <end position="359"/>
    </location>
</feature>
<dbReference type="SUPFAM" id="SSF118116">
    <property type="entry name" value="DNA mismatch repair protein MutL"/>
    <property type="match status" value="1"/>
</dbReference>
<dbReference type="GO" id="GO:0061982">
    <property type="term" value="P:meiosis I cell cycle process"/>
    <property type="evidence" value="ECO:0007669"/>
    <property type="project" value="UniProtKB-ARBA"/>
</dbReference>
<reference evidence="7" key="1">
    <citation type="journal article" date="2017" name="Nat. Ecol. Evol.">
        <title>Genome expansion and lineage-specific genetic innovations in the forest pathogenic fungi Armillaria.</title>
        <authorList>
            <person name="Sipos G."/>
            <person name="Prasanna A.N."/>
            <person name="Walter M.C."/>
            <person name="O'Connor E."/>
            <person name="Balint B."/>
            <person name="Krizsan K."/>
            <person name="Kiss B."/>
            <person name="Hess J."/>
            <person name="Varga T."/>
            <person name="Slot J."/>
            <person name="Riley R."/>
            <person name="Boka B."/>
            <person name="Rigling D."/>
            <person name="Barry K."/>
            <person name="Lee J."/>
            <person name="Mihaltcheva S."/>
            <person name="LaButti K."/>
            <person name="Lipzen A."/>
            <person name="Waldron R."/>
            <person name="Moloney N.M."/>
            <person name="Sperisen C."/>
            <person name="Kredics L."/>
            <person name="Vagvoelgyi C."/>
            <person name="Patrignani A."/>
            <person name="Fitzpatrick D."/>
            <person name="Nagy I."/>
            <person name="Doyle S."/>
            <person name="Anderson J.B."/>
            <person name="Grigoriev I.V."/>
            <person name="Gueldener U."/>
            <person name="Muensterkoetter M."/>
            <person name="Nagy L.G."/>
        </authorList>
    </citation>
    <scope>NUCLEOTIDE SEQUENCE [LARGE SCALE GENOMIC DNA]</scope>
    <source>
        <strain evidence="7">28-4</strain>
    </source>
</reference>
<dbReference type="PROSITE" id="PS00058">
    <property type="entry name" value="DNA_MISMATCH_REPAIR_1"/>
    <property type="match status" value="1"/>
</dbReference>
<dbReference type="InterPro" id="IPR036890">
    <property type="entry name" value="HATPase_C_sf"/>
</dbReference>
<dbReference type="PANTHER" id="PTHR10073">
    <property type="entry name" value="DNA MISMATCH REPAIR PROTEIN MLH, PMS, MUTL"/>
    <property type="match status" value="1"/>
</dbReference>
<dbReference type="SMART" id="SM00853">
    <property type="entry name" value="MutL_C"/>
    <property type="match status" value="1"/>
</dbReference>
<dbReference type="Gene3D" id="3.30.1540.20">
    <property type="entry name" value="MutL, C-terminal domain, dimerisation subdomain"/>
    <property type="match status" value="2"/>
</dbReference>
<dbReference type="InterPro" id="IPR014762">
    <property type="entry name" value="DNA_mismatch_repair_CS"/>
</dbReference>
<dbReference type="Gene3D" id="3.30.565.10">
    <property type="entry name" value="Histidine kinase-like ATPase, C-terminal domain"/>
    <property type="match status" value="1"/>
</dbReference>
<dbReference type="InterPro" id="IPR013507">
    <property type="entry name" value="DNA_mismatch_S5_2-like"/>
</dbReference>